<dbReference type="InterPro" id="IPR001128">
    <property type="entry name" value="Cyt_P450"/>
</dbReference>
<evidence type="ECO:0000256" key="4">
    <source>
        <dbReference type="PIRSR" id="PIRSR602401-1"/>
    </source>
</evidence>
<organism evidence="5 6">
    <name type="scientific">Beauveria bassiana</name>
    <name type="common">White muscardine disease fungus</name>
    <name type="synonym">Tritirachium shiotae</name>
    <dbReference type="NCBI Taxonomy" id="176275"/>
    <lineage>
        <taxon>Eukaryota</taxon>
        <taxon>Fungi</taxon>
        <taxon>Dikarya</taxon>
        <taxon>Ascomycota</taxon>
        <taxon>Pezizomycotina</taxon>
        <taxon>Sordariomycetes</taxon>
        <taxon>Hypocreomycetidae</taxon>
        <taxon>Hypocreales</taxon>
        <taxon>Cordycipitaceae</taxon>
        <taxon>Beauveria</taxon>
    </lineage>
</organism>
<dbReference type="PRINTS" id="PR00463">
    <property type="entry name" value="EP450I"/>
</dbReference>
<evidence type="ECO:0000256" key="2">
    <source>
        <dbReference type="ARBA" id="ARBA00022723"/>
    </source>
</evidence>
<dbReference type="InterPro" id="IPR036396">
    <property type="entry name" value="Cyt_P450_sf"/>
</dbReference>
<comment type="caution">
    <text evidence="5">The sequence shown here is derived from an EMBL/GenBank/DDBJ whole genome shotgun (WGS) entry which is preliminary data.</text>
</comment>
<dbReference type="Proteomes" id="UP000235728">
    <property type="component" value="Unassembled WGS sequence"/>
</dbReference>
<dbReference type="PANTHER" id="PTHR24305">
    <property type="entry name" value="CYTOCHROME P450"/>
    <property type="match status" value="1"/>
</dbReference>
<dbReference type="PRINTS" id="PR00385">
    <property type="entry name" value="P450"/>
</dbReference>
<feature type="binding site" description="axial binding residue" evidence="4">
    <location>
        <position position="491"/>
    </location>
    <ligand>
        <name>heme</name>
        <dbReference type="ChEBI" id="CHEBI:30413"/>
    </ligand>
    <ligandPart>
        <name>Fe</name>
        <dbReference type="ChEBI" id="CHEBI:18248"/>
    </ligandPart>
</feature>
<dbReference type="AlphaFoldDB" id="A0A2N6N8R1"/>
<dbReference type="PANTHER" id="PTHR24305:SF222">
    <property type="entry name" value="CYTOCHROME P450 MONOOXYGENASE STCS"/>
    <property type="match status" value="1"/>
</dbReference>
<dbReference type="Gene3D" id="1.10.630.10">
    <property type="entry name" value="Cytochrome P450"/>
    <property type="match status" value="1"/>
</dbReference>
<evidence type="ECO:0000313" key="5">
    <source>
        <dbReference type="EMBL" id="PMB63654.1"/>
    </source>
</evidence>
<keyword evidence="5" id="KW-0503">Monooxygenase</keyword>
<keyword evidence="1 4" id="KW-0349">Heme</keyword>
<keyword evidence="2 4" id="KW-0479">Metal-binding</keyword>
<dbReference type="OMA" id="ILLQWTF"/>
<comment type="cofactor">
    <cofactor evidence="4">
        <name>heme</name>
        <dbReference type="ChEBI" id="CHEBI:30413"/>
    </cofactor>
</comment>
<dbReference type="SUPFAM" id="SSF48264">
    <property type="entry name" value="Cytochrome P450"/>
    <property type="match status" value="1"/>
</dbReference>
<dbReference type="GO" id="GO:0005506">
    <property type="term" value="F:iron ion binding"/>
    <property type="evidence" value="ECO:0007669"/>
    <property type="project" value="InterPro"/>
</dbReference>
<dbReference type="InterPro" id="IPR050121">
    <property type="entry name" value="Cytochrome_P450_monoxygenase"/>
</dbReference>
<dbReference type="Pfam" id="PF00067">
    <property type="entry name" value="p450"/>
    <property type="match status" value="1"/>
</dbReference>
<dbReference type="InterPro" id="IPR002401">
    <property type="entry name" value="Cyt_P450_E_grp-I"/>
</dbReference>
<evidence type="ECO:0000256" key="1">
    <source>
        <dbReference type="ARBA" id="ARBA00022617"/>
    </source>
</evidence>
<dbReference type="GO" id="GO:0016705">
    <property type="term" value="F:oxidoreductase activity, acting on paired donors, with incorporation or reduction of molecular oxygen"/>
    <property type="evidence" value="ECO:0007669"/>
    <property type="project" value="InterPro"/>
</dbReference>
<proteinExistence type="predicted"/>
<gene>
    <name evidence="5" type="primary">stcS</name>
    <name evidence="5" type="ORF">BM221_010395</name>
</gene>
<dbReference type="GO" id="GO:0020037">
    <property type="term" value="F:heme binding"/>
    <property type="evidence" value="ECO:0007669"/>
    <property type="project" value="InterPro"/>
</dbReference>
<accession>A0A2N6N8R1</accession>
<sequence>MAFLSVLLAALALLLTHFYLKLRHRRLKQFARLPQLPTSLVWGHLRLYSEFRSRGPIDRHPELVFKDMHDALGKPPLMFVDMWPASKPVVLLTSHELAEQMARSSSKFPFSPPKASAIKDLVHLTGQQSILTSEVATLSNWSSWNHRFELINLQGQEWKRLRKTYSLAFAPAHLMSLLPCMVEKLTPTVARLTAFSQTQQSFSLFNVAASLTIDVIGAVVMDEEFHAQIDCGSSPQSEIVRLFFEILQTYTSRHSQRWWTILFMEKKRRRLTRQLRPLLEDLVLRKFAEYRQQMSSGNKPAKPRSILALTFSTGGETEPTPQAVSNACDQLMTFFFAGHDSTGVLLSWIFYELSCCSRARDCVREELDALFGKDTRPEIVQEALRSEAGPTLVRKLKYISAVVKETLRLYPPASTARYVPPGRGFTVRDPCSGEEYCLDGTIMVNCHRILQRDGTVYRDSPEDFVPERWLDAAGAYPASAWRPFERGPRNCIGQELALLEACIVVAVLARHFDFTKVGLGALERDDEGRVVVDDWGVCRPKSWLYPVSGAFFFDMVTLSYLRADWKYAQMYQITAKPVDGMMMQVRYST</sequence>
<reference evidence="5 6" key="1">
    <citation type="journal article" date="2016" name="Appl. Microbiol. Biotechnol.">
        <title>Characterization of T-DNA insertion mutants with decreased virulence in the entomopathogenic fungus Beauveria bassiana JEF-007.</title>
        <authorList>
            <person name="Kim S."/>
            <person name="Lee S.J."/>
            <person name="Nai Y.S."/>
            <person name="Yu J.S."/>
            <person name="Lee M.R."/>
            <person name="Yang Y.T."/>
            <person name="Kim J.S."/>
        </authorList>
    </citation>
    <scope>NUCLEOTIDE SEQUENCE [LARGE SCALE GENOMIC DNA]</scope>
    <source>
        <strain evidence="5 6">JEF-007</strain>
    </source>
</reference>
<keyword evidence="5" id="KW-0560">Oxidoreductase</keyword>
<protein>
    <submittedName>
        <fullName evidence="5">Putative sterigmatocystin biosynthesis P450 monooxygenase stcS</fullName>
    </submittedName>
</protein>
<keyword evidence="3 4" id="KW-0408">Iron</keyword>
<dbReference type="EMBL" id="MRVG01000017">
    <property type="protein sequence ID" value="PMB63654.1"/>
    <property type="molecule type" value="Genomic_DNA"/>
</dbReference>
<evidence type="ECO:0000256" key="3">
    <source>
        <dbReference type="ARBA" id="ARBA00023004"/>
    </source>
</evidence>
<evidence type="ECO:0000313" key="6">
    <source>
        <dbReference type="Proteomes" id="UP000235728"/>
    </source>
</evidence>
<name>A0A2N6N8R1_BEABA</name>
<dbReference type="GO" id="GO:0004497">
    <property type="term" value="F:monooxygenase activity"/>
    <property type="evidence" value="ECO:0007669"/>
    <property type="project" value="UniProtKB-KW"/>
</dbReference>